<organism evidence="1">
    <name type="scientific">marine sediment metagenome</name>
    <dbReference type="NCBI Taxonomy" id="412755"/>
    <lineage>
        <taxon>unclassified sequences</taxon>
        <taxon>metagenomes</taxon>
        <taxon>ecological metagenomes</taxon>
    </lineage>
</organism>
<dbReference type="AlphaFoldDB" id="A0A0F9B7S7"/>
<dbReference type="EMBL" id="LAZR01039160">
    <property type="protein sequence ID" value="KKL17685.1"/>
    <property type="molecule type" value="Genomic_DNA"/>
</dbReference>
<evidence type="ECO:0000313" key="1">
    <source>
        <dbReference type="EMBL" id="KKL17685.1"/>
    </source>
</evidence>
<feature type="non-terminal residue" evidence="1">
    <location>
        <position position="1"/>
    </location>
</feature>
<comment type="caution">
    <text evidence="1">The sequence shown here is derived from an EMBL/GenBank/DDBJ whole genome shotgun (WGS) entry which is preliminary data.</text>
</comment>
<name>A0A0F9B7S7_9ZZZZ</name>
<gene>
    <name evidence="1" type="ORF">LCGC14_2483060</name>
</gene>
<proteinExistence type="predicted"/>
<sequence>DLQRKAIGFELDEGNYLRAMKWLEETK</sequence>
<accession>A0A0F9B7S7</accession>
<protein>
    <submittedName>
        <fullName evidence="1">Uncharacterized protein</fullName>
    </submittedName>
</protein>
<reference evidence="1" key="1">
    <citation type="journal article" date="2015" name="Nature">
        <title>Complex archaea that bridge the gap between prokaryotes and eukaryotes.</title>
        <authorList>
            <person name="Spang A."/>
            <person name="Saw J.H."/>
            <person name="Jorgensen S.L."/>
            <person name="Zaremba-Niedzwiedzka K."/>
            <person name="Martijn J."/>
            <person name="Lind A.E."/>
            <person name="van Eijk R."/>
            <person name="Schleper C."/>
            <person name="Guy L."/>
            <person name="Ettema T.J."/>
        </authorList>
    </citation>
    <scope>NUCLEOTIDE SEQUENCE</scope>
</reference>